<name>A0A9P4K9H4_9PLEO</name>
<dbReference type="EMBL" id="ML986622">
    <property type="protein sequence ID" value="KAF2263717.1"/>
    <property type="molecule type" value="Genomic_DNA"/>
</dbReference>
<organism evidence="2 3">
    <name type="scientific">Lojkania enalia</name>
    <dbReference type="NCBI Taxonomy" id="147567"/>
    <lineage>
        <taxon>Eukaryota</taxon>
        <taxon>Fungi</taxon>
        <taxon>Dikarya</taxon>
        <taxon>Ascomycota</taxon>
        <taxon>Pezizomycotina</taxon>
        <taxon>Dothideomycetes</taxon>
        <taxon>Pleosporomycetidae</taxon>
        <taxon>Pleosporales</taxon>
        <taxon>Pleosporales incertae sedis</taxon>
        <taxon>Lojkania</taxon>
    </lineage>
</organism>
<comment type="caution">
    <text evidence="2">The sequence shown here is derived from an EMBL/GenBank/DDBJ whole genome shotgun (WGS) entry which is preliminary data.</text>
</comment>
<keyword evidence="3" id="KW-1185">Reference proteome</keyword>
<protein>
    <submittedName>
        <fullName evidence="2">Uncharacterized protein</fullName>
    </submittedName>
</protein>
<feature type="compositionally biased region" description="Polar residues" evidence="1">
    <location>
        <begin position="402"/>
        <end position="413"/>
    </location>
</feature>
<dbReference type="OrthoDB" id="5424391at2759"/>
<gene>
    <name evidence="2" type="ORF">CC78DRAFT_265472</name>
</gene>
<accession>A0A9P4K9H4</accession>
<dbReference type="AlphaFoldDB" id="A0A9P4K9H4"/>
<reference evidence="3" key="1">
    <citation type="journal article" date="2020" name="Stud. Mycol.">
        <title>101 Dothideomycetes genomes: A test case for predicting lifestyles and emergence of pathogens.</title>
        <authorList>
            <person name="Haridas S."/>
            <person name="Albert R."/>
            <person name="Binder M."/>
            <person name="Bloem J."/>
            <person name="LaButti K."/>
            <person name="Salamov A."/>
            <person name="Andreopoulos B."/>
            <person name="Baker S."/>
            <person name="Barry K."/>
            <person name="Bills G."/>
            <person name="Bluhm B."/>
            <person name="Cannon C."/>
            <person name="Castanera R."/>
            <person name="Culley D."/>
            <person name="Daum C."/>
            <person name="Ezra D."/>
            <person name="Gonzalez J."/>
            <person name="Henrissat B."/>
            <person name="Kuo A."/>
            <person name="Liang C."/>
            <person name="Lipzen A."/>
            <person name="Lutzoni F."/>
            <person name="Magnuson J."/>
            <person name="Mondo S."/>
            <person name="Nolan M."/>
            <person name="Ohm R."/>
            <person name="Pangilinan J."/>
            <person name="Park H.-J."/>
            <person name="Ramirez L."/>
            <person name="Alfaro M."/>
            <person name="Sun H."/>
            <person name="Tritt A."/>
            <person name="Yoshinaga Y."/>
            <person name="Zwiers L.-H."/>
            <person name="Turgeon B."/>
            <person name="Goodwin S."/>
            <person name="Spatafora J."/>
            <person name="Crous P."/>
            <person name="Grigoriev I."/>
        </authorList>
    </citation>
    <scope>NUCLEOTIDE SEQUENCE [LARGE SCALE GENOMIC DNA]</scope>
    <source>
        <strain evidence="3">CBS 304.66</strain>
    </source>
</reference>
<feature type="region of interest" description="Disordered" evidence="1">
    <location>
        <begin position="46"/>
        <end position="81"/>
    </location>
</feature>
<proteinExistence type="predicted"/>
<evidence type="ECO:0000256" key="1">
    <source>
        <dbReference type="SAM" id="MobiDB-lite"/>
    </source>
</evidence>
<evidence type="ECO:0000313" key="2">
    <source>
        <dbReference type="EMBL" id="KAF2263717.1"/>
    </source>
</evidence>
<dbReference type="Proteomes" id="UP000800093">
    <property type="component" value="Unassembled WGS sequence"/>
</dbReference>
<feature type="region of interest" description="Disordered" evidence="1">
    <location>
        <begin position="392"/>
        <end position="430"/>
    </location>
</feature>
<evidence type="ECO:0000313" key="3">
    <source>
        <dbReference type="Proteomes" id="UP000800093"/>
    </source>
</evidence>
<sequence length="430" mass="47762">MQSAVTRRAFHYLASKIHPQLPLSPRESQQLLTLLTNSFRAHLDREHPVAPPESGQKEHGQRQSRKNTHHSALSARHDSSQASAVKHIDAILTNPLFATPPRRRGSDPSKADAQGALRDPLGWFLDQVAIGAADIPKAAVCLDILERSSTETSQTPSARPGTRIAEWLWSSGLEDSKTFVEYPFYQLIDKLVPLLVAEGEETAVWRWISAKYAQQIQGHGPSVAQVLAFQGHVLKLMISCKMHDIELAIATFQQAMKPSLTASHATCSRRCQPAGAILVDHILAHPQQPVPTEVYEAFQVSVKNWAGSYARLIQSLLWLHHPNKPSAGPGLNFLNDPEGASKRIYQAKPRRRHYIIQLCLGVAKQMLEQKSFKNAQIVLEFAKNNFPELVSETEDSVEGTHGSASSESKPSWKQQREQENLQLLDSLLPG</sequence>